<evidence type="ECO:0000256" key="5">
    <source>
        <dbReference type="ARBA" id="ARBA00022448"/>
    </source>
</evidence>
<feature type="region of interest" description="Disordered" evidence="13">
    <location>
        <begin position="141"/>
        <end position="176"/>
    </location>
</feature>
<dbReference type="InterPro" id="IPR036869">
    <property type="entry name" value="J_dom_sf"/>
</dbReference>
<comment type="similarity">
    <text evidence="2">Belongs to the TIM16/PAM16 family.</text>
</comment>
<reference evidence="14 15" key="1">
    <citation type="submission" date="2014-05" db="EMBL/GenBank/DDBJ databases">
        <title>Draft genome sequence of a rare smut relative, Tilletiaria anomala UBC 951.</title>
        <authorList>
            <consortium name="DOE Joint Genome Institute"/>
            <person name="Toome M."/>
            <person name="Kuo A."/>
            <person name="Henrissat B."/>
            <person name="Lipzen A."/>
            <person name="Tritt A."/>
            <person name="Yoshinaga Y."/>
            <person name="Zane M."/>
            <person name="Barry K."/>
            <person name="Grigoriev I.V."/>
            <person name="Spatafora J.W."/>
            <person name="Aimea M.C."/>
        </authorList>
    </citation>
    <scope>NUCLEOTIDE SEQUENCE [LARGE SCALE GENOMIC DNA]</scope>
    <source>
        <strain evidence="14 15">UBC 951</strain>
    </source>
</reference>
<dbReference type="HOGENOM" id="CLU_101461_1_0_1"/>
<dbReference type="OMA" id="TRTHRMT"/>
<evidence type="ECO:0000256" key="6">
    <source>
        <dbReference type="ARBA" id="ARBA00022792"/>
    </source>
</evidence>
<dbReference type="STRING" id="1037660.A0A066W9K1"/>
<evidence type="ECO:0000256" key="3">
    <source>
        <dbReference type="ARBA" id="ARBA00013571"/>
    </source>
</evidence>
<evidence type="ECO:0000256" key="10">
    <source>
        <dbReference type="ARBA" id="ARBA00023136"/>
    </source>
</evidence>
<dbReference type="GeneID" id="25267687"/>
<evidence type="ECO:0000256" key="8">
    <source>
        <dbReference type="ARBA" id="ARBA00023010"/>
    </source>
</evidence>
<feature type="compositionally biased region" description="Basic and acidic residues" evidence="13">
    <location>
        <begin position="141"/>
        <end position="151"/>
    </location>
</feature>
<name>A0A066W9K1_TILAU</name>
<dbReference type="PANTHER" id="PTHR12388">
    <property type="entry name" value="MITOCHONDRIA ASSOCIATED GRANULOCYTE MACROPHAGE CSF SIGNALING MOLECULE"/>
    <property type="match status" value="1"/>
</dbReference>
<evidence type="ECO:0000256" key="12">
    <source>
        <dbReference type="ARBA" id="ARBA00031407"/>
    </source>
</evidence>
<keyword evidence="7" id="KW-0653">Protein transport</keyword>
<organism evidence="14 15">
    <name type="scientific">Tilletiaria anomala (strain ATCC 24038 / CBS 436.72 / UBC 951)</name>
    <dbReference type="NCBI Taxonomy" id="1037660"/>
    <lineage>
        <taxon>Eukaryota</taxon>
        <taxon>Fungi</taxon>
        <taxon>Dikarya</taxon>
        <taxon>Basidiomycota</taxon>
        <taxon>Ustilaginomycotina</taxon>
        <taxon>Exobasidiomycetes</taxon>
        <taxon>Georgefischeriales</taxon>
        <taxon>Tilletiariaceae</taxon>
        <taxon>Tilletiaria</taxon>
    </lineage>
</organism>
<dbReference type="AlphaFoldDB" id="A0A066W9K1"/>
<dbReference type="EMBL" id="JMSN01000019">
    <property type="protein sequence ID" value="KDN50386.1"/>
    <property type="molecule type" value="Genomic_DNA"/>
</dbReference>
<keyword evidence="6" id="KW-0999">Mitochondrion inner membrane</keyword>
<dbReference type="OrthoDB" id="10262892at2759"/>
<dbReference type="GO" id="GO:0030150">
    <property type="term" value="P:protein import into mitochondrial matrix"/>
    <property type="evidence" value="ECO:0007669"/>
    <property type="project" value="InterPro"/>
</dbReference>
<dbReference type="InterPro" id="IPR005341">
    <property type="entry name" value="Tim16"/>
</dbReference>
<evidence type="ECO:0000256" key="1">
    <source>
        <dbReference type="ARBA" id="ARBA00004637"/>
    </source>
</evidence>
<gene>
    <name evidence="14" type="ORF">K437DRAFT_65935</name>
</gene>
<keyword evidence="5" id="KW-0813">Transport</keyword>
<dbReference type="InParanoid" id="A0A066W9K1"/>
<dbReference type="FunCoup" id="A0A066W9K1">
    <property type="interactions" value="63"/>
</dbReference>
<dbReference type="Proteomes" id="UP000027361">
    <property type="component" value="Unassembled WGS sequence"/>
</dbReference>
<proteinExistence type="inferred from homology"/>
<evidence type="ECO:0000256" key="9">
    <source>
        <dbReference type="ARBA" id="ARBA00023128"/>
    </source>
</evidence>
<evidence type="ECO:0000313" key="14">
    <source>
        <dbReference type="EMBL" id="KDN50386.1"/>
    </source>
</evidence>
<evidence type="ECO:0000256" key="2">
    <source>
        <dbReference type="ARBA" id="ARBA00008817"/>
    </source>
</evidence>
<evidence type="ECO:0000256" key="7">
    <source>
        <dbReference type="ARBA" id="ARBA00022927"/>
    </source>
</evidence>
<dbReference type="Gene3D" id="1.10.287.110">
    <property type="entry name" value="DnaJ domain"/>
    <property type="match status" value="1"/>
</dbReference>
<dbReference type="PANTHER" id="PTHR12388:SF0">
    <property type="entry name" value="MITOCHONDRIAL IMPORT INNER MEMBRANE TRANSLOCASE SUBUNIT TIM16"/>
    <property type="match status" value="1"/>
</dbReference>
<keyword evidence="10" id="KW-0472">Membrane</keyword>
<accession>A0A066W9K1</accession>
<dbReference type="RefSeq" id="XP_013244511.1">
    <property type="nucleotide sequence ID" value="XM_013389057.1"/>
</dbReference>
<dbReference type="GO" id="GO:0005744">
    <property type="term" value="C:TIM23 mitochondrial import inner membrane translocase complex"/>
    <property type="evidence" value="ECO:0007669"/>
    <property type="project" value="InterPro"/>
</dbReference>
<sequence>MSLPKVLAQILFQGSVIVGRAFLEAGRQAARNARAGQMEAAAGAAGAGAGAGGAGGGSITDQITRAHRMTMDEAKMILNFKEESKALELPTAQEVEAMIKSYEHLFKTNAPPAPKGQTGGGAGSFYIQSKVVRARERIEAEWEGIRRKQQQDADTTPEPNEQGPANPGNSPPGPDR</sequence>
<keyword evidence="8" id="KW-0811">Translocation</keyword>
<keyword evidence="9" id="KW-0496">Mitochondrion</keyword>
<comment type="subcellular location">
    <subcellularLocation>
        <location evidence="1">Mitochondrion inner membrane</location>
        <topology evidence="1">Peripheral membrane protein</topology>
    </subcellularLocation>
</comment>
<evidence type="ECO:0000313" key="15">
    <source>
        <dbReference type="Proteomes" id="UP000027361"/>
    </source>
</evidence>
<evidence type="ECO:0000256" key="4">
    <source>
        <dbReference type="ARBA" id="ARBA00020721"/>
    </source>
</evidence>
<dbReference type="Pfam" id="PF03656">
    <property type="entry name" value="Pam16"/>
    <property type="match status" value="1"/>
</dbReference>
<evidence type="ECO:0000256" key="13">
    <source>
        <dbReference type="SAM" id="MobiDB-lite"/>
    </source>
</evidence>
<comment type="caution">
    <text evidence="14">The sequence shown here is derived from an EMBL/GenBank/DDBJ whole genome shotgun (WGS) entry which is preliminary data.</text>
</comment>
<keyword evidence="15" id="KW-1185">Reference proteome</keyword>
<evidence type="ECO:0000256" key="11">
    <source>
        <dbReference type="ARBA" id="ARBA00030422"/>
    </source>
</evidence>
<protein>
    <recommendedName>
        <fullName evidence="4">Mitochondrial import inner membrane translocase subunit TIM16</fullName>
    </recommendedName>
    <alternativeName>
        <fullName evidence="3">Mitochondrial import inner membrane translocase subunit tim16</fullName>
    </alternativeName>
    <alternativeName>
        <fullName evidence="11 12">Presequence translocated-associated motor subunit PAM16</fullName>
    </alternativeName>
</protein>